<sequence length="103" mass="11207">MWPDLTSIKYVSDRVANEKDVGDGSAVFLLQSEGKSIGSPIPIEIPQYAFHTNLETGEKRSVVVIQAEEANGQKVVGAIDIQSNGFMVGLLFEFDLLGTKPPR</sequence>
<dbReference type="OrthoDB" id="7595220at2"/>
<proteinExistence type="predicted"/>
<comment type="caution">
    <text evidence="1">The sequence shown here is derived from an EMBL/GenBank/DDBJ whole genome shotgun (WGS) entry which is preliminary data.</text>
</comment>
<reference evidence="1 2" key="1">
    <citation type="journal article" date="2012" name="Int. J. Syst. Evol. Microbiol.">
        <title>Vibrio caribbeanicus sp. nov., isolated from the marine sponge Scleritoderma cyanea.</title>
        <authorList>
            <person name="Hoffmann M."/>
            <person name="Monday S.R."/>
            <person name="Allard M.W."/>
            <person name="Strain E.A."/>
            <person name="Whittaker P."/>
            <person name="Naum M."/>
            <person name="McCarthy P.J."/>
            <person name="Lopez J.V."/>
            <person name="Fischer M."/>
            <person name="Brown E.W."/>
        </authorList>
    </citation>
    <scope>NUCLEOTIDE SEQUENCE [LARGE SCALE GENOMIC DNA]</scope>
    <source>
        <strain evidence="2">DSMZ 21326</strain>
    </source>
</reference>
<dbReference type="EMBL" id="AEVT01000055">
    <property type="protein sequence ID" value="EGA70826.1"/>
    <property type="molecule type" value="Genomic_DNA"/>
</dbReference>
<protein>
    <submittedName>
        <fullName evidence="1">Uncharacterized protein</fullName>
    </submittedName>
</protein>
<dbReference type="AlphaFoldDB" id="E8M583"/>
<evidence type="ECO:0000313" key="1">
    <source>
        <dbReference type="EMBL" id="EGA70826.1"/>
    </source>
</evidence>
<evidence type="ECO:0000313" key="2">
    <source>
        <dbReference type="Proteomes" id="UP000006228"/>
    </source>
</evidence>
<dbReference type="eggNOG" id="ENOG5032UXV">
    <property type="taxonomic scope" value="Bacteria"/>
</dbReference>
<dbReference type="Proteomes" id="UP000006228">
    <property type="component" value="Unassembled WGS sequence"/>
</dbReference>
<accession>E8M583</accession>
<name>E8M583_PHOS4</name>
<organism evidence="1 2">
    <name type="scientific">Vibrio sinaloensis DSM 21326</name>
    <dbReference type="NCBI Taxonomy" id="945550"/>
    <lineage>
        <taxon>Bacteria</taxon>
        <taxon>Pseudomonadati</taxon>
        <taxon>Pseudomonadota</taxon>
        <taxon>Gammaproteobacteria</taxon>
        <taxon>Vibrionales</taxon>
        <taxon>Vibrionaceae</taxon>
        <taxon>Vibrio</taxon>
        <taxon>Vibrio oreintalis group</taxon>
    </lineage>
</organism>
<gene>
    <name evidence="1" type="ORF">VISI1226_04647</name>
</gene>